<evidence type="ECO:0000313" key="2">
    <source>
        <dbReference type="EMBL" id="OUJ71221.1"/>
    </source>
</evidence>
<proteinExistence type="predicted"/>
<comment type="caution">
    <text evidence="2">The sequence shown here is derived from an EMBL/GenBank/DDBJ whole genome shotgun (WGS) entry which is preliminary data.</text>
</comment>
<dbReference type="Proteomes" id="UP000194873">
    <property type="component" value="Unassembled WGS sequence"/>
</dbReference>
<keyword evidence="3" id="KW-1185">Reference proteome</keyword>
<dbReference type="AlphaFoldDB" id="A0A243W812"/>
<organism evidence="2 3">
    <name type="scientific">Hymenobacter crusticola</name>
    <dbReference type="NCBI Taxonomy" id="1770526"/>
    <lineage>
        <taxon>Bacteria</taxon>
        <taxon>Pseudomonadati</taxon>
        <taxon>Bacteroidota</taxon>
        <taxon>Cytophagia</taxon>
        <taxon>Cytophagales</taxon>
        <taxon>Hymenobacteraceae</taxon>
        <taxon>Hymenobacter</taxon>
    </lineage>
</organism>
<dbReference type="InterPro" id="IPR026444">
    <property type="entry name" value="Secre_tail"/>
</dbReference>
<dbReference type="Pfam" id="PF18962">
    <property type="entry name" value="Por_Secre_tail"/>
    <property type="match status" value="1"/>
</dbReference>
<dbReference type="NCBIfam" id="TIGR04183">
    <property type="entry name" value="Por_Secre_tail"/>
    <property type="match status" value="1"/>
</dbReference>
<gene>
    <name evidence="2" type="ORF">BXP70_22335</name>
</gene>
<sequence>MVFRFAAFATGKNGGLDNTGSLVVSINPDSAKSENAPSAYQDVLTVRGSADNSGTYWSFNNNNALIPASGGYNNPQVYTATSQLATHYTEIRVNLNSGLLSQAKVRITLNANAKTRLLIDEVRISSSSPLPVELVRFTGEAQEKNVALHWITASEKNSDYFEVQRSTNGETFAAIGKVQGEGTTSSISNYLFTDRAPVAGLAYYRLRQVDLDGTESYSPVAAVEWKGAALASFYPNPSAESITFTGPDGVLQYRIYNAKGQQVTMGEAASGSTVNLSAVPAGMYLLELSNKGQRSVQRFVRL</sequence>
<reference evidence="2 3" key="1">
    <citation type="submission" date="2017-01" db="EMBL/GenBank/DDBJ databases">
        <title>A new Hymenobacter.</title>
        <authorList>
            <person name="Liang Y."/>
            <person name="Feng F."/>
        </authorList>
    </citation>
    <scope>NUCLEOTIDE SEQUENCE [LARGE SCALE GENOMIC DNA]</scope>
    <source>
        <strain evidence="2">MIMBbqt21</strain>
    </source>
</reference>
<accession>A0A243W812</accession>
<dbReference type="InterPro" id="IPR013783">
    <property type="entry name" value="Ig-like_fold"/>
</dbReference>
<feature type="domain" description="Secretion system C-terminal sorting" evidence="1">
    <location>
        <begin position="234"/>
        <end position="300"/>
    </location>
</feature>
<evidence type="ECO:0000259" key="1">
    <source>
        <dbReference type="Pfam" id="PF18962"/>
    </source>
</evidence>
<dbReference type="EMBL" id="MTSE01000017">
    <property type="protein sequence ID" value="OUJ71221.1"/>
    <property type="molecule type" value="Genomic_DNA"/>
</dbReference>
<dbReference type="RefSeq" id="WP_179197783.1">
    <property type="nucleotide sequence ID" value="NZ_MTSE01000017.1"/>
</dbReference>
<evidence type="ECO:0000313" key="3">
    <source>
        <dbReference type="Proteomes" id="UP000194873"/>
    </source>
</evidence>
<name>A0A243W812_9BACT</name>
<dbReference type="Gene3D" id="2.60.40.10">
    <property type="entry name" value="Immunoglobulins"/>
    <property type="match status" value="1"/>
</dbReference>
<protein>
    <recommendedName>
        <fullName evidence="1">Secretion system C-terminal sorting domain-containing protein</fullName>
    </recommendedName>
</protein>